<reference evidence="1" key="1">
    <citation type="submission" date="2017-12" db="EMBL/GenBank/DDBJ databases">
        <authorList>
            <person name="Katneni V.K."/>
            <person name="Shekhar M.S."/>
            <person name="Otta S.K."/>
            <person name="Karthic K."/>
            <person name="Jangam A.K."/>
            <person name="Gopikrishna G."/>
            <person name="Vijayan K.K."/>
        </authorList>
    </citation>
    <scope>NUCLEOTIDE SEQUENCE [LARGE SCALE GENOMIC DNA]</scope>
    <source>
        <strain evidence="1">IN_AP4RU</strain>
    </source>
</reference>
<organism evidence="1">
    <name type="scientific">White spot syndrome virus</name>
    <dbReference type="NCBI Taxonomy" id="342409"/>
    <lineage>
        <taxon>Viruses</taxon>
        <taxon>Viruses incertae sedis</taxon>
        <taxon>Naldaviricetes</taxon>
        <taxon>Nimaviridae</taxon>
        <taxon>Whispovirus</taxon>
    </lineage>
</organism>
<dbReference type="EMBL" id="MG702567">
    <property type="protein sequence ID" value="AUO15240.1"/>
    <property type="molecule type" value="Genomic_DNA"/>
</dbReference>
<protein>
    <submittedName>
        <fullName evidence="1">WSSV491</fullName>
    </submittedName>
</protein>
<proteinExistence type="predicted"/>
<sequence length="59" mass="6515">MAFTICTSAGSGAGDDGVRPEGVPREALLWVQWKITGKCSMTFLIGYRTWNESVFGERM</sequence>
<evidence type="ECO:0000313" key="1">
    <source>
        <dbReference type="EMBL" id="AUO15240.1"/>
    </source>
</evidence>
<name>A0A2I6SCE7_9VIRU</name>
<accession>A0A2I6SCE7</accession>
<dbReference type="Proteomes" id="UP000267352">
    <property type="component" value="Segment"/>
</dbReference>
<reference evidence="1" key="2">
    <citation type="journal article" date="2018" name="Genome Announc.">
        <title>First Report of a Complete Genome Sequence of White spot syndrome virus from India.</title>
        <authorList>
            <person name="Vinaya Kumar K."/>
            <person name="Shekhar M.S."/>
            <person name="Otta S.K."/>
            <person name="Karthic K."/>
            <person name="Ashok Kumar J."/>
            <person name="Gopikrishna G."/>
            <person name="Vijayan K.K."/>
        </authorList>
    </citation>
    <scope>NUCLEOTIDE SEQUENCE</scope>
    <source>
        <strain evidence="1">IN_AP4RU</strain>
    </source>
</reference>